<protein>
    <submittedName>
        <fullName evidence="3">DUF2726 domain-containing protein</fullName>
    </submittedName>
</protein>
<evidence type="ECO:0000313" key="4">
    <source>
        <dbReference type="Proteomes" id="UP001597260"/>
    </source>
</evidence>
<sequence>MDMVDTGNDVSPWLRPTLRPGVRGNRAEGTETFERAGQVVRTDRSLNEIVQRRPPGVTAHQWNCASRTRFDFVVCDARTHAPVFAVEFDDPCRHTVETPRNRRMKTAVWEAVGIEVLCIESPTLRPATHGRWIVEYVIDARAYGAGASDGDEAVDAFSPAPLSYRDIIGRLPDGRTGFVNDLGAVARAAAIDAYVSRQLADPIVRGLHVTWQSGPAEGWAWLAAREKNYLFERTRIWQHRFSCGVDPARLAEDLATAAIGERLKRLATDEPTLYDRHHLGRELDELRRRGAEIDGGFTFDHVSFD</sequence>
<accession>A0ABW3YN12</accession>
<gene>
    <name evidence="3" type="ORF">ACFQ4H_23565</name>
</gene>
<organism evidence="3 4">
    <name type="scientific">Micromonospora sonneratiae</name>
    <dbReference type="NCBI Taxonomy" id="1184706"/>
    <lineage>
        <taxon>Bacteria</taxon>
        <taxon>Bacillati</taxon>
        <taxon>Actinomycetota</taxon>
        <taxon>Actinomycetes</taxon>
        <taxon>Micromonosporales</taxon>
        <taxon>Micromonosporaceae</taxon>
        <taxon>Micromonospora</taxon>
    </lineage>
</organism>
<evidence type="ECO:0000313" key="3">
    <source>
        <dbReference type="EMBL" id="MFD1324068.1"/>
    </source>
</evidence>
<reference evidence="4" key="1">
    <citation type="journal article" date="2019" name="Int. J. Syst. Evol. Microbiol.">
        <title>The Global Catalogue of Microorganisms (GCM) 10K type strain sequencing project: providing services to taxonomists for standard genome sequencing and annotation.</title>
        <authorList>
            <consortium name="The Broad Institute Genomics Platform"/>
            <consortium name="The Broad Institute Genome Sequencing Center for Infectious Disease"/>
            <person name="Wu L."/>
            <person name="Ma J."/>
        </authorList>
    </citation>
    <scope>NUCLEOTIDE SEQUENCE [LARGE SCALE GENOMIC DNA]</scope>
    <source>
        <strain evidence="4">JCM 31037</strain>
    </source>
</reference>
<feature type="domain" description="DUF2726" evidence="2">
    <location>
        <begin position="62"/>
        <end position="121"/>
    </location>
</feature>
<dbReference type="Proteomes" id="UP001597260">
    <property type="component" value="Unassembled WGS sequence"/>
</dbReference>
<name>A0ABW3YN12_9ACTN</name>
<dbReference type="EMBL" id="JBHTMP010000041">
    <property type="protein sequence ID" value="MFD1324068.1"/>
    <property type="molecule type" value="Genomic_DNA"/>
</dbReference>
<evidence type="ECO:0000256" key="1">
    <source>
        <dbReference type="SAM" id="MobiDB-lite"/>
    </source>
</evidence>
<dbReference type="RefSeq" id="WP_377574083.1">
    <property type="nucleotide sequence ID" value="NZ_JBHTMP010000041.1"/>
</dbReference>
<proteinExistence type="predicted"/>
<dbReference type="InterPro" id="IPR024402">
    <property type="entry name" value="DUF2726"/>
</dbReference>
<comment type="caution">
    <text evidence="3">The sequence shown here is derived from an EMBL/GenBank/DDBJ whole genome shotgun (WGS) entry which is preliminary data.</text>
</comment>
<feature type="region of interest" description="Disordered" evidence="1">
    <location>
        <begin position="1"/>
        <end position="25"/>
    </location>
</feature>
<keyword evidence="4" id="KW-1185">Reference proteome</keyword>
<evidence type="ECO:0000259" key="2">
    <source>
        <dbReference type="Pfam" id="PF10881"/>
    </source>
</evidence>
<dbReference type="Pfam" id="PF10881">
    <property type="entry name" value="DUF2726"/>
    <property type="match status" value="1"/>
</dbReference>